<keyword evidence="1" id="KW-0862">Zinc</keyword>
<evidence type="ECO:0000259" key="3">
    <source>
        <dbReference type="PROSITE" id="PS50157"/>
    </source>
</evidence>
<keyword evidence="5" id="KW-1185">Reference proteome</keyword>
<proteinExistence type="predicted"/>
<dbReference type="Pfam" id="PF00096">
    <property type="entry name" value="zf-C2H2"/>
    <property type="match status" value="1"/>
</dbReference>
<feature type="non-terminal residue" evidence="4">
    <location>
        <position position="1"/>
    </location>
</feature>
<evidence type="ECO:0000256" key="2">
    <source>
        <dbReference type="SAM" id="MobiDB-lite"/>
    </source>
</evidence>
<dbReference type="AlphaFoldDB" id="A0AAD8ADN6"/>
<dbReference type="Proteomes" id="UP001233999">
    <property type="component" value="Unassembled WGS sequence"/>
</dbReference>
<protein>
    <recommendedName>
        <fullName evidence="3">C2H2-type domain-containing protein</fullName>
    </recommendedName>
</protein>
<sequence>SSWLGLLTPPYQPSQDKTRMLETSIPQHDEPSDNSSLTSFVCDTCGKWYGSRHTLRRHLRLECGKDPQYQCPFCPKKTKQKYNIFLHISRAHRNSL</sequence>
<feature type="domain" description="C2H2-type" evidence="3">
    <location>
        <begin position="40"/>
        <end position="67"/>
    </location>
</feature>
<dbReference type="SUPFAM" id="SSF57667">
    <property type="entry name" value="beta-beta-alpha zinc fingers"/>
    <property type="match status" value="1"/>
</dbReference>
<name>A0AAD8ADN6_DIPPU</name>
<reference evidence="4" key="2">
    <citation type="submission" date="2023-05" db="EMBL/GenBank/DDBJ databases">
        <authorList>
            <person name="Fouks B."/>
        </authorList>
    </citation>
    <scope>NUCLEOTIDE SEQUENCE</scope>
    <source>
        <strain evidence="4">Stay&amp;Tobe</strain>
        <tissue evidence="4">Testes</tissue>
    </source>
</reference>
<evidence type="ECO:0000313" key="5">
    <source>
        <dbReference type="Proteomes" id="UP001233999"/>
    </source>
</evidence>
<dbReference type="InterPro" id="IPR013087">
    <property type="entry name" value="Znf_C2H2_type"/>
</dbReference>
<dbReference type="EMBL" id="JASPKZ010001960">
    <property type="protein sequence ID" value="KAJ9596805.1"/>
    <property type="molecule type" value="Genomic_DNA"/>
</dbReference>
<evidence type="ECO:0000256" key="1">
    <source>
        <dbReference type="PROSITE-ProRule" id="PRU00042"/>
    </source>
</evidence>
<comment type="caution">
    <text evidence="4">The sequence shown here is derived from an EMBL/GenBank/DDBJ whole genome shotgun (WGS) entry which is preliminary data.</text>
</comment>
<evidence type="ECO:0000313" key="4">
    <source>
        <dbReference type="EMBL" id="KAJ9596805.1"/>
    </source>
</evidence>
<keyword evidence="1" id="KW-0863">Zinc-finger</keyword>
<dbReference type="PROSITE" id="PS50157">
    <property type="entry name" value="ZINC_FINGER_C2H2_2"/>
    <property type="match status" value="1"/>
</dbReference>
<dbReference type="SMART" id="SM00355">
    <property type="entry name" value="ZnF_C2H2"/>
    <property type="match status" value="2"/>
</dbReference>
<feature type="region of interest" description="Disordered" evidence="2">
    <location>
        <begin position="1"/>
        <end position="36"/>
    </location>
</feature>
<organism evidence="4 5">
    <name type="scientific">Diploptera punctata</name>
    <name type="common">Pacific beetle cockroach</name>
    <dbReference type="NCBI Taxonomy" id="6984"/>
    <lineage>
        <taxon>Eukaryota</taxon>
        <taxon>Metazoa</taxon>
        <taxon>Ecdysozoa</taxon>
        <taxon>Arthropoda</taxon>
        <taxon>Hexapoda</taxon>
        <taxon>Insecta</taxon>
        <taxon>Pterygota</taxon>
        <taxon>Neoptera</taxon>
        <taxon>Polyneoptera</taxon>
        <taxon>Dictyoptera</taxon>
        <taxon>Blattodea</taxon>
        <taxon>Blaberoidea</taxon>
        <taxon>Blaberidae</taxon>
        <taxon>Diplopterinae</taxon>
        <taxon>Diploptera</taxon>
    </lineage>
</organism>
<dbReference type="GO" id="GO:0008270">
    <property type="term" value="F:zinc ion binding"/>
    <property type="evidence" value="ECO:0007669"/>
    <property type="project" value="UniProtKB-KW"/>
</dbReference>
<reference evidence="4" key="1">
    <citation type="journal article" date="2023" name="IScience">
        <title>Live-bearing cockroach genome reveals convergent evolutionary mechanisms linked to viviparity in insects and beyond.</title>
        <authorList>
            <person name="Fouks B."/>
            <person name="Harrison M.C."/>
            <person name="Mikhailova A.A."/>
            <person name="Marchal E."/>
            <person name="English S."/>
            <person name="Carruthers M."/>
            <person name="Jennings E.C."/>
            <person name="Chiamaka E.L."/>
            <person name="Frigard R.A."/>
            <person name="Pippel M."/>
            <person name="Attardo G.M."/>
            <person name="Benoit J.B."/>
            <person name="Bornberg-Bauer E."/>
            <person name="Tobe S.S."/>
        </authorList>
    </citation>
    <scope>NUCLEOTIDE SEQUENCE</scope>
    <source>
        <strain evidence="4">Stay&amp;Tobe</strain>
    </source>
</reference>
<dbReference type="Gene3D" id="3.30.160.60">
    <property type="entry name" value="Classic Zinc Finger"/>
    <property type="match status" value="1"/>
</dbReference>
<dbReference type="Pfam" id="PF13894">
    <property type="entry name" value="zf-C2H2_4"/>
    <property type="match status" value="1"/>
</dbReference>
<keyword evidence="1" id="KW-0479">Metal-binding</keyword>
<gene>
    <name evidence="4" type="ORF">L9F63_012186</name>
</gene>
<accession>A0AAD8ADN6</accession>
<dbReference type="InterPro" id="IPR036236">
    <property type="entry name" value="Znf_C2H2_sf"/>
</dbReference>